<keyword evidence="2" id="KW-0564">Palmitate</keyword>
<keyword evidence="2" id="KW-1134">Transmembrane beta strand</keyword>
<evidence type="ECO:0000256" key="2">
    <source>
        <dbReference type="RuleBase" id="RU362097"/>
    </source>
</evidence>
<dbReference type="InterPro" id="IPR010131">
    <property type="entry name" value="MdtP/NodT-like"/>
</dbReference>
<dbReference type="AlphaFoldDB" id="R9PFN6"/>
<dbReference type="RefSeq" id="WP_016399836.1">
    <property type="nucleotide sequence ID" value="NZ_BARX01000001.1"/>
</dbReference>
<dbReference type="STRING" id="1331007.AALB_0148"/>
<evidence type="ECO:0000313" key="4">
    <source>
        <dbReference type="EMBL" id="GAD00068.1"/>
    </source>
</evidence>
<comment type="subcellular location">
    <subcellularLocation>
        <location evidence="2">Cell outer membrane</location>
        <topology evidence="2">Lipid-anchor</topology>
    </subcellularLocation>
</comment>
<feature type="coiled-coil region" evidence="3">
    <location>
        <begin position="168"/>
        <end position="240"/>
    </location>
</feature>
<evidence type="ECO:0000256" key="1">
    <source>
        <dbReference type="ARBA" id="ARBA00007613"/>
    </source>
</evidence>
<dbReference type="EMBL" id="BARX01000001">
    <property type="protein sequence ID" value="GAD00068.1"/>
    <property type="molecule type" value="Genomic_DNA"/>
</dbReference>
<dbReference type="PANTHER" id="PTHR30203:SF29">
    <property type="entry name" value="PROTEIN CYAE"/>
    <property type="match status" value="1"/>
</dbReference>
<keyword evidence="5" id="KW-1185">Reference proteome</keyword>
<name>R9PFN6_AGAAL</name>
<keyword evidence="2" id="KW-0732">Signal</keyword>
<keyword evidence="2" id="KW-0472">Membrane</keyword>
<dbReference type="NCBIfam" id="TIGR01845">
    <property type="entry name" value="outer_NodT"/>
    <property type="match status" value="1"/>
</dbReference>
<protein>
    <submittedName>
        <fullName evidence="4">Putative outer membrane transport protein</fullName>
    </submittedName>
</protein>
<dbReference type="Gene3D" id="2.20.200.10">
    <property type="entry name" value="Outer membrane efflux proteins (OEP)"/>
    <property type="match status" value="1"/>
</dbReference>
<dbReference type="SUPFAM" id="SSF56954">
    <property type="entry name" value="Outer membrane efflux proteins (OEP)"/>
    <property type="match status" value="1"/>
</dbReference>
<dbReference type="Gene3D" id="1.20.1600.10">
    <property type="entry name" value="Outer membrane efflux proteins (OEP)"/>
    <property type="match status" value="1"/>
</dbReference>
<reference evidence="4" key="1">
    <citation type="journal article" date="2013" name="Genome Announc.">
        <title>Draft Genome Sequence of Agarivorans albus Strain MKT 106T, an Agarolytic Marine Bacterium.</title>
        <authorList>
            <person name="Yasuike M."/>
            <person name="Nakamura Y."/>
            <person name="Kai W."/>
            <person name="Fujiwara A."/>
            <person name="Fukui Y."/>
            <person name="Satomi M."/>
            <person name="Sano M."/>
        </authorList>
    </citation>
    <scope>NUCLEOTIDE SEQUENCE [LARGE SCALE GENOMIC DNA]</scope>
</reference>
<sequence>MASWAWITLLIVSLSACSMNDTPAHEPHTVATTTSWTSEYQQGQFNQQRFEQALPSDLQTLITEALSNNPALQQQGFALDQQLYQVKIQDSQSWPNVEAFLTGQRSGSDSSTATQLSAGLDISWEIDWLGKLDALQQAAVLDAKVSFEQWQQAQIRLAANTAQQWYNVIEAQQQQQLIEERYNNLKANLQIIEESYQSGLNSALDVYLARADLSASQAQLNSRNNQLTQAQRELELLLGRYPGGDIKVAGQLNVPLDAIPAGLPSELLIRRHDIKAAQYRLAAADLRVYAAYRDRFPSLTLTASGGAQSSQLNQLLNGESLVWSLFAGVTAPIFDAARRENQQLQQYAVAQGLNSAYLEQVLASFGEVEESLTLEPSLYQNAQLLATAAEDSKQAESLAFENYLAGLNEYVTVLESQRRAFDAQSSAITALNLQLQNRIELYLALGGHLEQAQTTREAFASEPLFKLE</sequence>
<evidence type="ECO:0000256" key="3">
    <source>
        <dbReference type="SAM" id="Coils"/>
    </source>
</evidence>
<dbReference type="GO" id="GO:0015562">
    <property type="term" value="F:efflux transmembrane transporter activity"/>
    <property type="evidence" value="ECO:0007669"/>
    <property type="project" value="InterPro"/>
</dbReference>
<keyword evidence="2" id="KW-0812">Transmembrane</keyword>
<dbReference type="InterPro" id="IPR003423">
    <property type="entry name" value="OMP_efflux"/>
</dbReference>
<evidence type="ECO:0000313" key="5">
    <source>
        <dbReference type="Proteomes" id="UP000014461"/>
    </source>
</evidence>
<proteinExistence type="inferred from homology"/>
<dbReference type="Pfam" id="PF02321">
    <property type="entry name" value="OEP"/>
    <property type="match status" value="2"/>
</dbReference>
<comment type="caution">
    <text evidence="4">The sequence shown here is derived from an EMBL/GenBank/DDBJ whole genome shotgun (WGS) entry which is preliminary data.</text>
</comment>
<organism evidence="4 5">
    <name type="scientific">Agarivorans albus MKT 106</name>
    <dbReference type="NCBI Taxonomy" id="1331007"/>
    <lineage>
        <taxon>Bacteria</taxon>
        <taxon>Pseudomonadati</taxon>
        <taxon>Pseudomonadota</taxon>
        <taxon>Gammaproteobacteria</taxon>
        <taxon>Alteromonadales</taxon>
        <taxon>Alteromonadaceae</taxon>
        <taxon>Agarivorans</taxon>
    </lineage>
</organism>
<gene>
    <name evidence="4" type="ORF">AALB_0148</name>
</gene>
<feature type="signal peptide" evidence="2">
    <location>
        <begin position="1"/>
        <end position="24"/>
    </location>
</feature>
<keyword evidence="2" id="KW-0449">Lipoprotein</keyword>
<feature type="chain" id="PRO_5001443137" evidence="2">
    <location>
        <begin position="25"/>
        <end position="468"/>
    </location>
</feature>
<comment type="similarity">
    <text evidence="1 2">Belongs to the outer membrane factor (OMF) (TC 1.B.17) family.</text>
</comment>
<accession>R9PFN6</accession>
<dbReference type="Proteomes" id="UP000014461">
    <property type="component" value="Unassembled WGS sequence"/>
</dbReference>
<dbReference type="PANTHER" id="PTHR30203">
    <property type="entry name" value="OUTER MEMBRANE CATION EFFLUX PROTEIN"/>
    <property type="match status" value="1"/>
</dbReference>
<dbReference type="GO" id="GO:0009279">
    <property type="term" value="C:cell outer membrane"/>
    <property type="evidence" value="ECO:0007669"/>
    <property type="project" value="UniProtKB-SubCell"/>
</dbReference>
<keyword evidence="3" id="KW-0175">Coiled coil</keyword>